<dbReference type="InterPro" id="IPR006046">
    <property type="entry name" value="Alpha_amylase"/>
</dbReference>
<dbReference type="PANTHER" id="PTHR10357">
    <property type="entry name" value="ALPHA-AMYLASE FAMILY MEMBER"/>
    <property type="match status" value="1"/>
</dbReference>
<dbReference type="Proteomes" id="UP000219048">
    <property type="component" value="Unassembled WGS sequence"/>
</dbReference>
<sequence length="566" mass="65888">MDKKMTSIDHIDFSPKPGKEYWVNCHREWREEFIYFLLVDRFHDSTKRNSLNFKNRHPGFGDKEQLERTFGGTIMGVIDNLDYIKNLGCTAIWLSPVFENNPESYHGYSIQNYLDVDSRWGTKDELEDLVDRAHKLDMRVFLDVVLHHSGDNWSYPYDYDYYYFNGLQFPFGEWREKDKPLPIELKDPDVYNRKGQIVNFDVYPETREGDFFTLKTFRNDGSPASKRIQEILVAIHCYWIRELDVDGFRLDAVKHMHGPAISKFCSLIREYAHSLGKRNFFLFGEIIGNDEMGNPYIGPKILRSSYDQNVYYGLDSVLDHPLHSVLADVMKGTSSPSKLIERYDALQRNALNRGEYGDFLVTYIDDHDQVGMDYKQRFGHQTAPEQIVAGMGFLLCALGTPCMYYGTEQGFTGNGPDDRYIREGMFDPGDKSSNVLNQESWIYSQISVLAHLRQKERALKFGRMYFRQTSTNGIDFHYPDCAECLLAFSRILFKDELTVVYNSSPTNTKEEYVLIDNMINAKGKYMKYLFGRKGRVKIRGHAPSNDGPLFFKVTLKPMEFLILKNY</sequence>
<keyword evidence="3" id="KW-0119">Carbohydrate metabolism</keyword>
<dbReference type="AlphaFoldDB" id="A0A285MW08"/>
<dbReference type="Gene3D" id="3.20.20.80">
    <property type="entry name" value="Glycosidases"/>
    <property type="match status" value="1"/>
</dbReference>
<organism evidence="5 6">
    <name type="scientific">Flagellimonas pacifica</name>
    <dbReference type="NCBI Taxonomy" id="1247520"/>
    <lineage>
        <taxon>Bacteria</taxon>
        <taxon>Pseudomonadati</taxon>
        <taxon>Bacteroidota</taxon>
        <taxon>Flavobacteriia</taxon>
        <taxon>Flavobacteriales</taxon>
        <taxon>Flavobacteriaceae</taxon>
        <taxon>Flagellimonas</taxon>
    </lineage>
</organism>
<dbReference type="SUPFAM" id="SSF51445">
    <property type="entry name" value="(Trans)glycosidases"/>
    <property type="match status" value="1"/>
</dbReference>
<comment type="similarity">
    <text evidence="1 2">Belongs to the glycosyl hydrolase 13 family.</text>
</comment>
<dbReference type="GO" id="GO:0005975">
    <property type="term" value="P:carbohydrate metabolic process"/>
    <property type="evidence" value="ECO:0007669"/>
    <property type="project" value="InterPro"/>
</dbReference>
<keyword evidence="3" id="KW-0326">Glycosidase</keyword>
<dbReference type="PANTHER" id="PTHR10357:SF209">
    <property type="entry name" value="PERIPLASMIC ALPHA-AMYLASE"/>
    <property type="match status" value="1"/>
</dbReference>
<evidence type="ECO:0000256" key="3">
    <source>
        <dbReference type="RuleBase" id="RU361134"/>
    </source>
</evidence>
<dbReference type="SMART" id="SM00642">
    <property type="entry name" value="Aamy"/>
    <property type="match status" value="1"/>
</dbReference>
<dbReference type="EMBL" id="OBEH01000005">
    <property type="protein sequence ID" value="SNZ01382.1"/>
    <property type="molecule type" value="Genomic_DNA"/>
</dbReference>
<keyword evidence="3" id="KW-0378">Hydrolase</keyword>
<dbReference type="GO" id="GO:0043169">
    <property type="term" value="F:cation binding"/>
    <property type="evidence" value="ECO:0007669"/>
    <property type="project" value="InterPro"/>
</dbReference>
<dbReference type="Pfam" id="PF00128">
    <property type="entry name" value="Alpha-amylase"/>
    <property type="match status" value="1"/>
</dbReference>
<dbReference type="PRINTS" id="PR00110">
    <property type="entry name" value="ALPHAAMYLASE"/>
</dbReference>
<dbReference type="InterPro" id="IPR017853">
    <property type="entry name" value="GH"/>
</dbReference>
<evidence type="ECO:0000313" key="5">
    <source>
        <dbReference type="EMBL" id="SNZ01382.1"/>
    </source>
</evidence>
<evidence type="ECO:0000256" key="2">
    <source>
        <dbReference type="RuleBase" id="RU003615"/>
    </source>
</evidence>
<evidence type="ECO:0000259" key="4">
    <source>
        <dbReference type="SMART" id="SM00642"/>
    </source>
</evidence>
<comment type="catalytic activity">
    <reaction evidence="3">
        <text>Endohydrolysis of (1-&gt;4)-alpha-D-glucosidic linkages in polysaccharides containing three or more (1-&gt;4)-alpha-linked D-glucose units.</text>
        <dbReference type="EC" id="3.2.1.1"/>
    </reaction>
</comment>
<dbReference type="EC" id="3.2.1.1" evidence="3"/>
<evidence type="ECO:0000256" key="1">
    <source>
        <dbReference type="ARBA" id="ARBA00008061"/>
    </source>
</evidence>
<name>A0A285MW08_9FLAO</name>
<feature type="domain" description="Glycosyl hydrolase family 13 catalytic" evidence="4">
    <location>
        <begin position="36"/>
        <end position="453"/>
    </location>
</feature>
<reference evidence="6" key="1">
    <citation type="submission" date="2017-09" db="EMBL/GenBank/DDBJ databases">
        <authorList>
            <person name="Varghese N."/>
            <person name="Submissions S."/>
        </authorList>
    </citation>
    <scope>NUCLEOTIDE SEQUENCE [LARGE SCALE GENOMIC DNA]</scope>
    <source>
        <strain evidence="6">DSM 25885</strain>
    </source>
</reference>
<protein>
    <recommendedName>
        <fullName evidence="3">Alpha-amylase</fullName>
        <ecNumber evidence="3">3.2.1.1</ecNumber>
    </recommendedName>
</protein>
<evidence type="ECO:0000313" key="6">
    <source>
        <dbReference type="Proteomes" id="UP000219048"/>
    </source>
</evidence>
<accession>A0A285MW08</accession>
<dbReference type="InterPro" id="IPR006047">
    <property type="entry name" value="GH13_cat_dom"/>
</dbReference>
<keyword evidence="6" id="KW-1185">Reference proteome</keyword>
<proteinExistence type="inferred from homology"/>
<dbReference type="GO" id="GO:0004556">
    <property type="term" value="F:alpha-amylase activity"/>
    <property type="evidence" value="ECO:0007669"/>
    <property type="project" value="UniProtKB-UniRule"/>
</dbReference>
<gene>
    <name evidence="5" type="ORF">SAMN06265377_3220</name>
</gene>